<dbReference type="InterPro" id="IPR039793">
    <property type="entry name" value="UROS/Hem4"/>
</dbReference>
<proteinExistence type="inferred from homology"/>
<dbReference type="UniPathway" id="UPA00251">
    <property type="reaction ID" value="UER00320"/>
</dbReference>
<dbReference type="SUPFAM" id="SSF69618">
    <property type="entry name" value="HemD-like"/>
    <property type="match status" value="1"/>
</dbReference>
<comment type="function">
    <text evidence="6 9">Catalyzes cyclization of the linear tetrapyrrole, hydroxymethylbilane, to the macrocyclic uroporphyrinogen III.</text>
</comment>
<reference evidence="11 12" key="1">
    <citation type="submission" date="2019-07" db="EMBL/GenBank/DDBJ databases">
        <title>Diversity of Bacteria from Kongsfjorden, Arctic.</title>
        <authorList>
            <person name="Yu Y."/>
        </authorList>
    </citation>
    <scope>NUCLEOTIDE SEQUENCE [LARGE SCALE GENOMIC DNA]</scope>
    <source>
        <strain evidence="11 12">SM1923</strain>
    </source>
</reference>
<dbReference type="STRING" id="553385.GCA_000591415_01238"/>
<evidence type="ECO:0000313" key="12">
    <source>
        <dbReference type="Proteomes" id="UP000319941"/>
    </source>
</evidence>
<feature type="domain" description="Tetrapyrrole biosynthesis uroporphyrinogen III synthase" evidence="10">
    <location>
        <begin position="24"/>
        <end position="258"/>
    </location>
</feature>
<comment type="catalytic activity">
    <reaction evidence="8 9">
        <text>hydroxymethylbilane = uroporphyrinogen III + H2O</text>
        <dbReference type="Rhea" id="RHEA:18965"/>
        <dbReference type="ChEBI" id="CHEBI:15377"/>
        <dbReference type="ChEBI" id="CHEBI:57308"/>
        <dbReference type="ChEBI" id="CHEBI:57845"/>
        <dbReference type="EC" id="4.2.1.75"/>
    </reaction>
</comment>
<dbReference type="EMBL" id="VNFH01000003">
    <property type="protein sequence ID" value="TVU72143.1"/>
    <property type="molecule type" value="Genomic_DNA"/>
</dbReference>
<evidence type="ECO:0000256" key="3">
    <source>
        <dbReference type="ARBA" id="ARBA00013109"/>
    </source>
</evidence>
<dbReference type="Pfam" id="PF02602">
    <property type="entry name" value="HEM4"/>
    <property type="match status" value="1"/>
</dbReference>
<evidence type="ECO:0000256" key="1">
    <source>
        <dbReference type="ARBA" id="ARBA00004772"/>
    </source>
</evidence>
<comment type="pathway">
    <text evidence="1 9">Porphyrin-containing compound metabolism; protoporphyrin-IX biosynthesis; coproporphyrinogen-III from 5-aminolevulinate: step 3/4.</text>
</comment>
<name>A0A558HSM1_9GAMM</name>
<organism evidence="11 12">
    <name type="scientific">Cobetia crustatorum</name>
    <dbReference type="NCBI Taxonomy" id="553385"/>
    <lineage>
        <taxon>Bacteria</taxon>
        <taxon>Pseudomonadati</taxon>
        <taxon>Pseudomonadota</taxon>
        <taxon>Gammaproteobacteria</taxon>
        <taxon>Oceanospirillales</taxon>
        <taxon>Halomonadaceae</taxon>
        <taxon>Cobetia</taxon>
    </lineage>
</organism>
<protein>
    <recommendedName>
        <fullName evidence="7 9">Uroporphyrinogen-III synthase</fullName>
        <ecNumber evidence="3 9">4.2.1.75</ecNumber>
    </recommendedName>
</protein>
<dbReference type="OrthoDB" id="9787650at2"/>
<evidence type="ECO:0000313" key="11">
    <source>
        <dbReference type="EMBL" id="TVU72143.1"/>
    </source>
</evidence>
<dbReference type="GO" id="GO:0006780">
    <property type="term" value="P:uroporphyrinogen III biosynthetic process"/>
    <property type="evidence" value="ECO:0007669"/>
    <property type="project" value="UniProtKB-UniRule"/>
</dbReference>
<dbReference type="GO" id="GO:0006782">
    <property type="term" value="P:protoporphyrinogen IX biosynthetic process"/>
    <property type="evidence" value="ECO:0007669"/>
    <property type="project" value="UniProtKB-UniRule"/>
</dbReference>
<dbReference type="InterPro" id="IPR036108">
    <property type="entry name" value="4pyrrol_syn_uPrphyn_synt_sf"/>
</dbReference>
<comment type="similarity">
    <text evidence="2 9">Belongs to the uroporphyrinogen-III synthase family.</text>
</comment>
<accession>A0A558HSM1</accession>
<keyword evidence="12" id="KW-1185">Reference proteome</keyword>
<evidence type="ECO:0000259" key="10">
    <source>
        <dbReference type="Pfam" id="PF02602"/>
    </source>
</evidence>
<gene>
    <name evidence="11" type="ORF">FQP86_05930</name>
</gene>
<dbReference type="PANTHER" id="PTHR38042:SF1">
    <property type="entry name" value="UROPORPHYRINOGEN-III SYNTHASE, CHLOROPLASTIC"/>
    <property type="match status" value="1"/>
</dbReference>
<evidence type="ECO:0000256" key="4">
    <source>
        <dbReference type="ARBA" id="ARBA00023239"/>
    </source>
</evidence>
<keyword evidence="5 9" id="KW-0627">Porphyrin biosynthesis</keyword>
<dbReference type="AlphaFoldDB" id="A0A558HSM1"/>
<dbReference type="CDD" id="cd06578">
    <property type="entry name" value="HemD"/>
    <property type="match status" value="1"/>
</dbReference>
<evidence type="ECO:0000256" key="7">
    <source>
        <dbReference type="ARBA" id="ARBA00040167"/>
    </source>
</evidence>
<evidence type="ECO:0000256" key="6">
    <source>
        <dbReference type="ARBA" id="ARBA00037589"/>
    </source>
</evidence>
<sequence length="268" mass="28617">MAKPPACRPEVLTTRPGSRGAVLDAMLTEAGCRVECLELMALEPLPATQAMRQAIIDADLFQGVVVISPQAASCLAEWLEDWWPQLPQGINFYAVGAATAEVLHARLGVRVRVPPRVTRGEHAEADAPVGTTSEALLSLPSLQHLEGQRWLLAAGEGGRPLLGDTLEARGAQLTRIELYRRLPLVLSPQQAGRLAAGAYDAMVVTSNELLETVLTSVTTRSLYQPLIVSSNRLATLAYAHGFERVTVAEDASPGALTQAVLRACTPAT</sequence>
<dbReference type="Gene3D" id="3.40.50.10090">
    <property type="match status" value="2"/>
</dbReference>
<evidence type="ECO:0000256" key="9">
    <source>
        <dbReference type="RuleBase" id="RU366031"/>
    </source>
</evidence>
<dbReference type="Proteomes" id="UP000319941">
    <property type="component" value="Unassembled WGS sequence"/>
</dbReference>
<keyword evidence="4 9" id="KW-0456">Lyase</keyword>
<evidence type="ECO:0000256" key="5">
    <source>
        <dbReference type="ARBA" id="ARBA00023244"/>
    </source>
</evidence>
<dbReference type="GO" id="GO:0004852">
    <property type="term" value="F:uroporphyrinogen-III synthase activity"/>
    <property type="evidence" value="ECO:0007669"/>
    <property type="project" value="UniProtKB-UniRule"/>
</dbReference>
<evidence type="ECO:0000256" key="2">
    <source>
        <dbReference type="ARBA" id="ARBA00008133"/>
    </source>
</evidence>
<dbReference type="InterPro" id="IPR003754">
    <property type="entry name" value="4pyrrol_synth_uPrphyn_synth"/>
</dbReference>
<comment type="caution">
    <text evidence="11">The sequence shown here is derived from an EMBL/GenBank/DDBJ whole genome shotgun (WGS) entry which is preliminary data.</text>
</comment>
<dbReference type="EC" id="4.2.1.75" evidence="3 9"/>
<dbReference type="PANTHER" id="PTHR38042">
    <property type="entry name" value="UROPORPHYRINOGEN-III SYNTHASE, CHLOROPLASTIC"/>
    <property type="match status" value="1"/>
</dbReference>
<evidence type="ECO:0000256" key="8">
    <source>
        <dbReference type="ARBA" id="ARBA00048617"/>
    </source>
</evidence>